<dbReference type="AlphaFoldDB" id="A0A9X2KWM4"/>
<dbReference type="RefSeq" id="WP_253967372.1">
    <property type="nucleotide sequence ID" value="NZ_JAMFTH010000001.1"/>
</dbReference>
<dbReference type="InterPro" id="IPR046162">
    <property type="entry name" value="DUF6164"/>
</dbReference>
<reference evidence="2" key="2">
    <citation type="submission" date="2023-01" db="EMBL/GenBank/DDBJ databases">
        <title>Gilvimarinus xylanilyticus HB14 isolated from Caulerpa lentillifera aquaculture base in Hainan, China.</title>
        <authorList>
            <person name="Zhang Y.-J."/>
        </authorList>
    </citation>
    <scope>NUCLEOTIDE SEQUENCE</scope>
    <source>
        <strain evidence="2">HB14</strain>
    </source>
</reference>
<keyword evidence="1" id="KW-1133">Transmembrane helix</keyword>
<gene>
    <name evidence="2" type="ORF">M6D89_07370</name>
</gene>
<sequence length="120" mass="13312">MGQLLMRTSGASFDEVAGLVDKLEDEGIAHYQTDSGFWRLGVDGLWVSDSADLERAKALLADYQAEYRQQIREEHRAQHARGEALGFMGQLWRQPLKVLLALVAVGAILALSLVPFMRGL</sequence>
<accession>A0A9X2KWM4</accession>
<reference evidence="2" key="1">
    <citation type="submission" date="2022-05" db="EMBL/GenBank/DDBJ databases">
        <authorList>
            <person name="Sun H.-N."/>
        </authorList>
    </citation>
    <scope>NUCLEOTIDE SEQUENCE</scope>
    <source>
        <strain evidence="2">HB14</strain>
    </source>
</reference>
<dbReference type="Pfam" id="PF19661">
    <property type="entry name" value="DUF6164"/>
    <property type="match status" value="1"/>
</dbReference>
<proteinExistence type="predicted"/>
<name>A0A9X2KWM4_9GAMM</name>
<keyword evidence="1" id="KW-0812">Transmembrane</keyword>
<dbReference type="EMBL" id="JAMFTH010000001">
    <property type="protein sequence ID" value="MCP8899115.1"/>
    <property type="molecule type" value="Genomic_DNA"/>
</dbReference>
<feature type="transmembrane region" description="Helical" evidence="1">
    <location>
        <begin position="98"/>
        <end position="117"/>
    </location>
</feature>
<dbReference type="Proteomes" id="UP001139319">
    <property type="component" value="Unassembled WGS sequence"/>
</dbReference>
<comment type="caution">
    <text evidence="2">The sequence shown here is derived from an EMBL/GenBank/DDBJ whole genome shotgun (WGS) entry which is preliminary data.</text>
</comment>
<organism evidence="2 3">
    <name type="scientific">Gilvimarinus xylanilyticus</name>
    <dbReference type="NCBI Taxonomy" id="2944139"/>
    <lineage>
        <taxon>Bacteria</taxon>
        <taxon>Pseudomonadati</taxon>
        <taxon>Pseudomonadota</taxon>
        <taxon>Gammaproteobacteria</taxon>
        <taxon>Cellvibrionales</taxon>
        <taxon>Cellvibrionaceae</taxon>
        <taxon>Gilvimarinus</taxon>
    </lineage>
</organism>
<protein>
    <submittedName>
        <fullName evidence="2">DUF6164 family protein</fullName>
    </submittedName>
</protein>
<evidence type="ECO:0000256" key="1">
    <source>
        <dbReference type="SAM" id="Phobius"/>
    </source>
</evidence>
<evidence type="ECO:0000313" key="2">
    <source>
        <dbReference type="EMBL" id="MCP8899115.1"/>
    </source>
</evidence>
<evidence type="ECO:0000313" key="3">
    <source>
        <dbReference type="Proteomes" id="UP001139319"/>
    </source>
</evidence>
<keyword evidence="1" id="KW-0472">Membrane</keyword>
<keyword evidence="3" id="KW-1185">Reference proteome</keyword>